<reference evidence="1 2" key="1">
    <citation type="submission" date="2024-08" db="EMBL/GenBank/DDBJ databases">
        <title>Halobellus sp. MBLA0158 whole genome sequence.</title>
        <authorList>
            <person name="Hwang C.Y."/>
            <person name="Cho E.-S."/>
            <person name="Seo M.-J."/>
        </authorList>
    </citation>
    <scope>NUCLEOTIDE SEQUENCE [LARGE SCALE GENOMIC DNA]</scope>
    <source>
        <strain evidence="1 2">MBLA0158</strain>
    </source>
</reference>
<dbReference type="Pfam" id="PF04402">
    <property type="entry name" value="SIMPL"/>
    <property type="match status" value="1"/>
</dbReference>
<organism evidence="1 2">
    <name type="scientific">Halobellus rubicundus</name>
    <dbReference type="NCBI Taxonomy" id="2996466"/>
    <lineage>
        <taxon>Archaea</taxon>
        <taxon>Methanobacteriati</taxon>
        <taxon>Methanobacteriota</taxon>
        <taxon>Stenosarchaea group</taxon>
        <taxon>Halobacteria</taxon>
        <taxon>Halobacteriales</taxon>
        <taxon>Haloferacaceae</taxon>
        <taxon>Halobellus</taxon>
    </lineage>
</organism>
<dbReference type="InterPro" id="IPR007497">
    <property type="entry name" value="SIMPL/DUF541"/>
</dbReference>
<dbReference type="PROSITE" id="PS51257">
    <property type="entry name" value="PROKAR_LIPOPROTEIN"/>
    <property type="match status" value="1"/>
</dbReference>
<dbReference type="PANTHER" id="PTHR34387">
    <property type="entry name" value="SLR1258 PROTEIN"/>
    <property type="match status" value="1"/>
</dbReference>
<protein>
    <submittedName>
        <fullName evidence="1">SIMPL domain-containing protein</fullName>
    </submittedName>
</protein>
<comment type="caution">
    <text evidence="1">The sequence shown here is derived from an EMBL/GenBank/DDBJ whole genome shotgun (WGS) entry which is preliminary data.</text>
</comment>
<name>A0ABD5M6I3_9EURY</name>
<dbReference type="AlphaFoldDB" id="A0ABD5M6I3"/>
<evidence type="ECO:0000313" key="2">
    <source>
        <dbReference type="Proteomes" id="UP001570511"/>
    </source>
</evidence>
<gene>
    <name evidence="1" type="ORF">OS889_00620</name>
</gene>
<evidence type="ECO:0000313" key="1">
    <source>
        <dbReference type="EMBL" id="MFA1609508.1"/>
    </source>
</evidence>
<dbReference type="InterPro" id="IPR052022">
    <property type="entry name" value="26kDa_periplasmic_antigen"/>
</dbReference>
<dbReference type="PANTHER" id="PTHR34387:SF2">
    <property type="entry name" value="SLR1258 PROTEIN"/>
    <property type="match status" value="1"/>
</dbReference>
<dbReference type="RefSeq" id="WP_372386548.1">
    <property type="nucleotide sequence ID" value="NZ_JBGNYA010000001.1"/>
</dbReference>
<dbReference type="EMBL" id="JBGNYA010000001">
    <property type="protein sequence ID" value="MFA1609508.1"/>
    <property type="molecule type" value="Genomic_DNA"/>
</dbReference>
<dbReference type="Gene3D" id="3.30.70.2970">
    <property type="entry name" value="Protein of unknown function (DUF541), domain 2"/>
    <property type="match status" value="1"/>
</dbReference>
<accession>A0ABD5M6I3</accession>
<keyword evidence="2" id="KW-1185">Reference proteome</keyword>
<dbReference type="Proteomes" id="UP001570511">
    <property type="component" value="Unassembled WGS sequence"/>
</dbReference>
<proteinExistence type="predicted"/>
<dbReference type="Gene3D" id="3.30.110.170">
    <property type="entry name" value="Protein of unknown function (DUF541), domain 1"/>
    <property type="match status" value="1"/>
</dbReference>
<sequence>MNRRFGLVTIAVAALVLFAGCAAPLQADNGTATAATDASGDRTISTAGTGEASADADRAIVTIAVSAHAETAEAARDSVAADAAQLREALRELGIADQAVRTVSYRLSPRYESLDGRSGGEVAGYEAVHAYRIETAPAEAGRVVDTAVGNGASEVYGVSFTLSDEARAELRAQALERAMADARADADVVAGAAGLSVTGVQSVSVGSDYGPIYESRVAADAGGAGTQFDAGPVTVTARVDVTYTAA</sequence>